<keyword evidence="2" id="KW-0677">Repeat</keyword>
<organism evidence="6 7">
    <name type="scientific">Methylomonas fluvii</name>
    <dbReference type="NCBI Taxonomy" id="1854564"/>
    <lineage>
        <taxon>Bacteria</taxon>
        <taxon>Pseudomonadati</taxon>
        <taxon>Pseudomonadota</taxon>
        <taxon>Gammaproteobacteria</taxon>
        <taxon>Methylococcales</taxon>
        <taxon>Methylococcaceae</taxon>
        <taxon>Methylomonas</taxon>
    </lineage>
</organism>
<dbReference type="Gene3D" id="3.40.50.300">
    <property type="entry name" value="P-loop containing nucleotide triphosphate hydrolases"/>
    <property type="match status" value="1"/>
</dbReference>
<feature type="domain" description="NACHT" evidence="5">
    <location>
        <begin position="107"/>
        <end position="238"/>
    </location>
</feature>
<proteinExistence type="predicted"/>
<evidence type="ECO:0000259" key="5">
    <source>
        <dbReference type="PROSITE" id="PS50837"/>
    </source>
</evidence>
<dbReference type="PANTHER" id="PTHR46652">
    <property type="entry name" value="LEUCINE-RICH REPEAT AND IQ DOMAIN-CONTAINING PROTEIN 1-RELATED"/>
    <property type="match status" value="1"/>
</dbReference>
<dbReference type="InterPro" id="IPR025875">
    <property type="entry name" value="Leu-rich_rpt_4"/>
</dbReference>
<dbReference type="InterPro" id="IPR007111">
    <property type="entry name" value="NACHT_NTPase"/>
</dbReference>
<keyword evidence="7" id="KW-1185">Reference proteome</keyword>
<dbReference type="RefSeq" id="WP_192393855.1">
    <property type="nucleotide sequence ID" value="NZ_CAJHIU010000002.1"/>
</dbReference>
<dbReference type="Gene3D" id="3.80.10.10">
    <property type="entry name" value="Ribonuclease Inhibitor"/>
    <property type="match status" value="1"/>
</dbReference>
<comment type="caution">
    <text evidence="6">The sequence shown here is derived from an EMBL/GenBank/DDBJ whole genome shotgun (WGS) entry which is preliminary data.</text>
</comment>
<dbReference type="PROSITE" id="PS51450">
    <property type="entry name" value="LRR"/>
    <property type="match status" value="1"/>
</dbReference>
<dbReference type="SUPFAM" id="SSF52058">
    <property type="entry name" value="L domain-like"/>
    <property type="match status" value="1"/>
</dbReference>
<dbReference type="Pfam" id="PF12799">
    <property type="entry name" value="LRR_4"/>
    <property type="match status" value="1"/>
</dbReference>
<evidence type="ECO:0000313" key="6">
    <source>
        <dbReference type="EMBL" id="MBD9360981.1"/>
    </source>
</evidence>
<accession>A0ABR9DDQ3</accession>
<dbReference type="PANTHER" id="PTHR46652:SF3">
    <property type="entry name" value="LEUCINE-RICH REPEAT-CONTAINING PROTEIN 9"/>
    <property type="match status" value="1"/>
</dbReference>
<gene>
    <name evidence="6" type="ORF">EBB_10655</name>
</gene>
<dbReference type="PROSITE" id="PS50837">
    <property type="entry name" value="NACHT"/>
    <property type="match status" value="1"/>
</dbReference>
<dbReference type="InterPro" id="IPR001611">
    <property type="entry name" value="Leu-rich_rpt"/>
</dbReference>
<dbReference type="InterPro" id="IPR050836">
    <property type="entry name" value="SDS22/Internalin_LRR"/>
</dbReference>
<protein>
    <submittedName>
        <fullName evidence="6">Leucine-rich repeat domain-containing protein</fullName>
    </submittedName>
</protein>
<keyword evidence="4" id="KW-0067">ATP-binding</keyword>
<evidence type="ECO:0000313" key="7">
    <source>
        <dbReference type="Proteomes" id="UP000641152"/>
    </source>
</evidence>
<evidence type="ECO:0000256" key="3">
    <source>
        <dbReference type="ARBA" id="ARBA00022741"/>
    </source>
</evidence>
<keyword evidence="3" id="KW-0547">Nucleotide-binding</keyword>
<dbReference type="EMBL" id="JACXST010000002">
    <property type="protein sequence ID" value="MBD9360981.1"/>
    <property type="molecule type" value="Genomic_DNA"/>
</dbReference>
<dbReference type="Proteomes" id="UP000641152">
    <property type="component" value="Unassembled WGS sequence"/>
</dbReference>
<evidence type="ECO:0000256" key="1">
    <source>
        <dbReference type="ARBA" id="ARBA00022614"/>
    </source>
</evidence>
<dbReference type="InterPro" id="IPR027417">
    <property type="entry name" value="P-loop_NTPase"/>
</dbReference>
<sequence length="940" mass="108043">MLLPTSQTLAPAQKPDTDAFIDIKNNHALLSYFQKLQRQFMVANNFGLALDDEDRPDTKTAPAYLRNLFVPPHLGERHYDPEQLINLEMQSQNQHWLDAVEVLKQNPRMFLLGDPGAGKSTLLSWLMLAFSYSGENLTKMQLGDRVPFLLVLRDLPLSQVRDWDTLWQVFLNKHLDHLAAPLREQTALISQLFESGQAFILIDGLDEVTEEKSRTYLGKAVLDGINRFPRCVFMMTSRLLGFDQLEWFGQKVTRYIPAYIDSAIEIQNTKIQLDATEADMLLKALELTEKAIPETIPQYFAKTIHVRNTHFFELPVFYLAPFDLPQTRLFIENWYRQYLSADHALPQRINDLQKRIETNDGLGRLARIPVLLNMICFIHSRRGRLPDGRAELYQRIAETYLTGLDRARGLKFLGREFNYDYLDLSEWLGKLALQLQDKRGEDDQALLIEKPDIETLLKEELQSRGMPASQIPEEIDFVLRYLAERSGLFIPRGFNEQGVEQYGFTHLSFLEYFAAYALKQDSQVDSDCLALRQETTQLPRWHECWALFFEQIEHSRLADKYLQLLFPSISNEAITSRSSPELNEQVLVAKLLCAKIVMDSAVRLGFQVRQRALNSLWTFYLTKPIYFFRDNDNYHALCDVLWSDRFDSKNIFIHQVRQSQVNYLELSGEAVGDLSPLINFEFTSIDLSNSDSNCDWSHINSRTLERLKLKKVAISDLTELKNYTSLNFLVLDQLPIKDLSPLKALKSLYYLYLSNCPELDICSLEKLKQLTSLTIKNQSITDFSPLGKLNKLESLSLLSVPIDSFSPLGVCKKLSQLLLLNAGVSHWASLAELSALRSLDVYILSQKEFDQWSPLRNLDELSINSARITDITPLVEFVNLTRLDLSETQITDITPLKSLKKITRLRLPSTNIKGIELFDKNILKFPQSKLDNSENTGSLP</sequence>
<reference evidence="6 7" key="1">
    <citation type="submission" date="2020-09" db="EMBL/GenBank/DDBJ databases">
        <title>Methylomonas albis sp. nov. and Methylomonas fluvii sp. nov.: Two cold-adapted methanotrophs from the River Elbe and an amended description of Methylovulum psychrotolerans strain Eb1.</title>
        <authorList>
            <person name="Bussmann I.K."/>
            <person name="Klings K.-W."/>
            <person name="Warnstedt J."/>
            <person name="Hoppert M."/>
            <person name="Saborowski A."/>
            <person name="Horn F."/>
            <person name="Liebner S."/>
        </authorList>
    </citation>
    <scope>NUCLEOTIDE SEQUENCE [LARGE SCALE GENOMIC DNA]</scope>
    <source>
        <strain evidence="6 7">EbB</strain>
    </source>
</reference>
<dbReference type="SUPFAM" id="SSF52540">
    <property type="entry name" value="P-loop containing nucleoside triphosphate hydrolases"/>
    <property type="match status" value="1"/>
</dbReference>
<evidence type="ECO:0000256" key="2">
    <source>
        <dbReference type="ARBA" id="ARBA00022737"/>
    </source>
</evidence>
<keyword evidence="1" id="KW-0433">Leucine-rich repeat</keyword>
<name>A0ABR9DDQ3_9GAMM</name>
<dbReference type="Pfam" id="PF05729">
    <property type="entry name" value="NACHT"/>
    <property type="match status" value="1"/>
</dbReference>
<evidence type="ECO:0000256" key="4">
    <source>
        <dbReference type="ARBA" id="ARBA00022840"/>
    </source>
</evidence>
<dbReference type="InterPro" id="IPR032675">
    <property type="entry name" value="LRR_dom_sf"/>
</dbReference>